<evidence type="ECO:0000256" key="1">
    <source>
        <dbReference type="SAM" id="Phobius"/>
    </source>
</evidence>
<accession>A0A7C9AAE9</accession>
<dbReference type="Pfam" id="PF12056">
    <property type="entry name" value="DUF3537"/>
    <property type="match status" value="1"/>
</dbReference>
<dbReference type="PANTHER" id="PTHR31963:SF16">
    <property type="entry name" value="OS06G0635200 PROTEIN"/>
    <property type="match status" value="1"/>
</dbReference>
<name>A0A7C9AAE9_OPUST</name>
<sequence>MVGENPPSSTSESLIPRTMNTKTKTLTRTVSHTHDELHSFRSYLRWMCVDQSDCLSSFLSWVIFLLFAIVVPAFSHFYLSCRACDAGHSRPYNAAMQLSLSSVAAVSFFCLSHFVKKYGLRRFLFLDKLVDDSDSVRHHYTDEFNLCSVTLAAGLMIILRSATKITHRAQGITSLAATWHACATIDSYDATSEAQIPLARSASGAFSDASKVDSDEDEAEYEEDDVDTTKFLPAYTNSSISFQKRQALVTYFENNRAGITMYGFTLDRTWLQLIFGIELSLVLWLLKETVKIS</sequence>
<reference evidence="2" key="2">
    <citation type="submission" date="2020-07" db="EMBL/GenBank/DDBJ databases">
        <authorList>
            <person name="Vera ALvarez R."/>
            <person name="Arias-Moreno D.M."/>
            <person name="Jimenez-Jacinto V."/>
            <person name="Jimenez-Bremont J.F."/>
            <person name="Swaminathan K."/>
            <person name="Moose S.P."/>
            <person name="Guerrero-Gonzalez M.L."/>
            <person name="Marino-Ramirez L."/>
            <person name="Landsman D."/>
            <person name="Rodriguez-Kessler M."/>
            <person name="Delgado-Sanchez P."/>
        </authorList>
    </citation>
    <scope>NUCLEOTIDE SEQUENCE</scope>
    <source>
        <tissue evidence="2">Cladode</tissue>
    </source>
</reference>
<reference evidence="2" key="1">
    <citation type="journal article" date="2013" name="J. Plant Res.">
        <title>Effect of fungi and light on seed germination of three Opuntia species from semiarid lands of central Mexico.</title>
        <authorList>
            <person name="Delgado-Sanchez P."/>
            <person name="Jimenez-Bremont J.F."/>
            <person name="Guerrero-Gonzalez Mde L."/>
            <person name="Flores J."/>
        </authorList>
    </citation>
    <scope>NUCLEOTIDE SEQUENCE</scope>
    <source>
        <tissue evidence="2">Cladode</tissue>
    </source>
</reference>
<dbReference type="EMBL" id="GISG01214389">
    <property type="protein sequence ID" value="MBA4661970.1"/>
    <property type="molecule type" value="Transcribed_RNA"/>
</dbReference>
<protein>
    <submittedName>
        <fullName evidence="2">Uncharacterized protein</fullName>
    </submittedName>
</protein>
<feature type="transmembrane region" description="Helical" evidence="1">
    <location>
        <begin position="54"/>
        <end position="74"/>
    </location>
</feature>
<dbReference type="InterPro" id="IPR021924">
    <property type="entry name" value="DUF3537"/>
</dbReference>
<dbReference type="AlphaFoldDB" id="A0A7C9AAE9"/>
<keyword evidence="1" id="KW-0812">Transmembrane</keyword>
<organism evidence="2">
    <name type="scientific">Opuntia streptacantha</name>
    <name type="common">Prickly pear cactus</name>
    <name type="synonym">Opuntia cardona</name>
    <dbReference type="NCBI Taxonomy" id="393608"/>
    <lineage>
        <taxon>Eukaryota</taxon>
        <taxon>Viridiplantae</taxon>
        <taxon>Streptophyta</taxon>
        <taxon>Embryophyta</taxon>
        <taxon>Tracheophyta</taxon>
        <taxon>Spermatophyta</taxon>
        <taxon>Magnoliopsida</taxon>
        <taxon>eudicotyledons</taxon>
        <taxon>Gunneridae</taxon>
        <taxon>Pentapetalae</taxon>
        <taxon>Caryophyllales</taxon>
        <taxon>Cactineae</taxon>
        <taxon>Cactaceae</taxon>
        <taxon>Opuntioideae</taxon>
        <taxon>Opuntia</taxon>
    </lineage>
</organism>
<proteinExistence type="predicted"/>
<evidence type="ECO:0000313" key="2">
    <source>
        <dbReference type="EMBL" id="MBA4661970.1"/>
    </source>
</evidence>
<keyword evidence="1" id="KW-1133">Transmembrane helix</keyword>
<feature type="transmembrane region" description="Helical" evidence="1">
    <location>
        <begin position="94"/>
        <end position="115"/>
    </location>
</feature>
<keyword evidence="1" id="KW-0472">Membrane</keyword>
<dbReference type="PANTHER" id="PTHR31963">
    <property type="entry name" value="RAS GUANINE NUCLEOTIDE EXCHANGE FACTOR K"/>
    <property type="match status" value="1"/>
</dbReference>
<dbReference type="EMBL" id="GISG01214392">
    <property type="protein sequence ID" value="MBA4661972.1"/>
    <property type="molecule type" value="Transcribed_RNA"/>
</dbReference>